<name>A0ABQ2H4T3_9PSED</name>
<dbReference type="RefSeq" id="WP_188868697.1">
    <property type="nucleotide sequence ID" value="NZ_BMNW01000033.1"/>
</dbReference>
<comment type="caution">
    <text evidence="1">The sequence shown here is derived from an EMBL/GenBank/DDBJ whole genome shotgun (WGS) entry which is preliminary data.</text>
</comment>
<organism evidence="1 2">
    <name type="scientific">Pseudomonas asuensis</name>
    <dbReference type="NCBI Taxonomy" id="1825787"/>
    <lineage>
        <taxon>Bacteria</taxon>
        <taxon>Pseudomonadati</taxon>
        <taxon>Pseudomonadota</taxon>
        <taxon>Gammaproteobacteria</taxon>
        <taxon>Pseudomonadales</taxon>
        <taxon>Pseudomonadaceae</taxon>
        <taxon>Pseudomonas</taxon>
    </lineage>
</organism>
<evidence type="ECO:0000313" key="1">
    <source>
        <dbReference type="EMBL" id="GGM32275.1"/>
    </source>
</evidence>
<reference evidence="2" key="1">
    <citation type="journal article" date="2019" name="Int. J. Syst. Evol. Microbiol.">
        <title>The Global Catalogue of Microorganisms (GCM) 10K type strain sequencing project: providing services to taxonomists for standard genome sequencing and annotation.</title>
        <authorList>
            <consortium name="The Broad Institute Genomics Platform"/>
            <consortium name="The Broad Institute Genome Sequencing Center for Infectious Disease"/>
            <person name="Wu L."/>
            <person name="Ma J."/>
        </authorList>
    </citation>
    <scope>NUCLEOTIDE SEQUENCE [LARGE SCALE GENOMIC DNA]</scope>
    <source>
        <strain evidence="2">JCM 13501</strain>
    </source>
</reference>
<dbReference type="Proteomes" id="UP000616499">
    <property type="component" value="Unassembled WGS sequence"/>
</dbReference>
<gene>
    <name evidence="1" type="ORF">GCM10009425_48490</name>
</gene>
<keyword evidence="2" id="KW-1185">Reference proteome</keyword>
<protein>
    <submittedName>
        <fullName evidence="1">Uncharacterized protein</fullName>
    </submittedName>
</protein>
<evidence type="ECO:0000313" key="2">
    <source>
        <dbReference type="Proteomes" id="UP000616499"/>
    </source>
</evidence>
<dbReference type="EMBL" id="BMNW01000033">
    <property type="protein sequence ID" value="GGM32275.1"/>
    <property type="molecule type" value="Genomic_DNA"/>
</dbReference>
<accession>A0ABQ2H4T3</accession>
<sequence>MRPVGATPSLFVQTPALSDALSKSASATAQSTTPSATPQQQYPIIPSRMVLGRSLLQIGSHKPPADPRDKALLPYLFKPDGKVSEQRLDNGDIQCCYPVAHVPGNPDNPFEATLVFGRNSQLKELSAKSMSNPERTFPSTSFTSTRAPGLFGSSDLAQLSNEMLGRIAEHAASTNPNGLLALRQTNWHLNAIADSHITPEQRFLINHGQRLGDIGFSADAMLFLAEMPEEVRSFVLEHCATLHAAGHIAYDMRKLAEKPEEVRSFVLEHCATLHAAGHIAYDMRKLAEMPEEVRSFVLEHCATLHAAGHIVYDMRKLAEKPEEVRSFVLEHCATLHAAGHIAYDMQELAEKPEEVREAVIKELKAKG</sequence>
<proteinExistence type="predicted"/>